<dbReference type="Proteomes" id="UP001335648">
    <property type="component" value="Unassembled WGS sequence"/>
</dbReference>
<feature type="compositionally biased region" description="Basic and acidic residues" evidence="1">
    <location>
        <begin position="131"/>
        <end position="153"/>
    </location>
</feature>
<feature type="region of interest" description="Disordered" evidence="1">
    <location>
        <begin position="1"/>
        <end position="177"/>
    </location>
</feature>
<evidence type="ECO:0000313" key="3">
    <source>
        <dbReference type="Proteomes" id="UP001335648"/>
    </source>
</evidence>
<dbReference type="EMBL" id="JAULUE010002063">
    <property type="protein sequence ID" value="KAK5881802.1"/>
    <property type="molecule type" value="Genomic_DNA"/>
</dbReference>
<dbReference type="AlphaFoldDB" id="A0AAN8BBR6"/>
<protein>
    <submittedName>
        <fullName evidence="2">Uncharacterized protein</fullName>
    </submittedName>
</protein>
<proteinExistence type="predicted"/>
<feature type="compositionally biased region" description="Gly residues" evidence="1">
    <location>
        <begin position="49"/>
        <end position="65"/>
    </location>
</feature>
<comment type="caution">
    <text evidence="2">The sequence shown here is derived from an EMBL/GenBank/DDBJ whole genome shotgun (WGS) entry which is preliminary data.</text>
</comment>
<evidence type="ECO:0000256" key="1">
    <source>
        <dbReference type="SAM" id="MobiDB-lite"/>
    </source>
</evidence>
<feature type="compositionally biased region" description="Basic and acidic residues" evidence="1">
    <location>
        <begin position="101"/>
        <end position="117"/>
    </location>
</feature>
<accession>A0AAN8BBR6</accession>
<gene>
    <name evidence="2" type="ORF">CesoFtcFv8_022560</name>
</gene>
<name>A0AAN8BBR6_9TELE</name>
<sequence length="177" mass="18411">MGNQEAKQKRAAAASGNGSYPSLDEGWKDGGGDTTKKGGKKPHSKHGGKGAGSGGGGGGMHGTGPGKKKNKSESKSSVFSIRKRKGNLKGRGDVCSSVTGSREDVLFSQHEELDTKTPELSADELGQSDTEVEKKKKPEPGEKKEEPKQEVQRKASTAATSPAEDGGAEGGQLRVRH</sequence>
<keyword evidence="3" id="KW-1185">Reference proteome</keyword>
<reference evidence="2 3" key="1">
    <citation type="journal article" date="2023" name="Mol. Biol. Evol.">
        <title>Genomics of Secondarily Temperate Adaptation in the Only Non-Antarctic Icefish.</title>
        <authorList>
            <person name="Rivera-Colon A.G."/>
            <person name="Rayamajhi N."/>
            <person name="Minhas B.F."/>
            <person name="Madrigal G."/>
            <person name="Bilyk K.T."/>
            <person name="Yoon V."/>
            <person name="Hune M."/>
            <person name="Gregory S."/>
            <person name="Cheng C.H.C."/>
            <person name="Catchen J.M."/>
        </authorList>
    </citation>
    <scope>NUCLEOTIDE SEQUENCE [LARGE SCALE GENOMIC DNA]</scope>
    <source>
        <strain evidence="2">JC2023a</strain>
    </source>
</reference>
<organism evidence="2 3">
    <name type="scientific">Champsocephalus esox</name>
    <name type="common">pike icefish</name>
    <dbReference type="NCBI Taxonomy" id="159716"/>
    <lineage>
        <taxon>Eukaryota</taxon>
        <taxon>Metazoa</taxon>
        <taxon>Chordata</taxon>
        <taxon>Craniata</taxon>
        <taxon>Vertebrata</taxon>
        <taxon>Euteleostomi</taxon>
        <taxon>Actinopterygii</taxon>
        <taxon>Neopterygii</taxon>
        <taxon>Teleostei</taxon>
        <taxon>Neoteleostei</taxon>
        <taxon>Acanthomorphata</taxon>
        <taxon>Eupercaria</taxon>
        <taxon>Perciformes</taxon>
        <taxon>Notothenioidei</taxon>
        <taxon>Channichthyidae</taxon>
        <taxon>Champsocephalus</taxon>
    </lineage>
</organism>
<feature type="compositionally biased region" description="Basic and acidic residues" evidence="1">
    <location>
        <begin position="25"/>
        <end position="36"/>
    </location>
</feature>
<evidence type="ECO:0000313" key="2">
    <source>
        <dbReference type="EMBL" id="KAK5881802.1"/>
    </source>
</evidence>
<feature type="compositionally biased region" description="Basic residues" evidence="1">
    <location>
        <begin position="37"/>
        <end position="48"/>
    </location>
</feature>